<dbReference type="SUPFAM" id="SSF55979">
    <property type="entry name" value="DNA clamp"/>
    <property type="match status" value="1"/>
</dbReference>
<reference evidence="2" key="1">
    <citation type="submission" date="2015-04" db="EMBL/GenBank/DDBJ databases">
        <title>The genome sequence of the plant pathogenic Rhizarian Plasmodiophora brassicae reveals insights in its biotrophic life cycle and the origin of chitin synthesis.</title>
        <authorList>
            <person name="Schwelm A."/>
            <person name="Fogelqvist J."/>
            <person name="Knaust A."/>
            <person name="Julke S."/>
            <person name="Lilja T."/>
            <person name="Dhandapani V."/>
            <person name="Bonilla-Rosso G."/>
            <person name="Karlsson M."/>
            <person name="Shevchenko A."/>
            <person name="Choi S.R."/>
            <person name="Kim H.G."/>
            <person name="Park J.Y."/>
            <person name="Lim Y.P."/>
            <person name="Ludwig-Muller J."/>
            <person name="Dixelius C."/>
        </authorList>
    </citation>
    <scope>NUCLEOTIDE SEQUENCE</scope>
    <source>
        <tissue evidence="2">Potato root galls</tissue>
    </source>
</reference>
<organism evidence="2">
    <name type="scientific">Spongospora subterranea</name>
    <dbReference type="NCBI Taxonomy" id="70186"/>
    <lineage>
        <taxon>Eukaryota</taxon>
        <taxon>Sar</taxon>
        <taxon>Rhizaria</taxon>
        <taxon>Endomyxa</taxon>
        <taxon>Phytomyxea</taxon>
        <taxon>Plasmodiophorida</taxon>
        <taxon>Plasmodiophoridae</taxon>
        <taxon>Spongospora</taxon>
    </lineage>
</organism>
<feature type="compositionally biased region" description="Low complexity" evidence="1">
    <location>
        <begin position="309"/>
        <end position="321"/>
    </location>
</feature>
<evidence type="ECO:0000256" key="1">
    <source>
        <dbReference type="SAM" id="MobiDB-lite"/>
    </source>
</evidence>
<dbReference type="GO" id="GO:0071479">
    <property type="term" value="P:cellular response to ionizing radiation"/>
    <property type="evidence" value="ECO:0007669"/>
    <property type="project" value="TreeGrafter"/>
</dbReference>
<accession>A0A0H5QVC9</accession>
<dbReference type="AlphaFoldDB" id="A0A0H5QVC9"/>
<evidence type="ECO:0008006" key="3">
    <source>
        <dbReference type="Google" id="ProtNLM"/>
    </source>
</evidence>
<name>A0A0H5QVC9_9EUKA</name>
<feature type="region of interest" description="Disordered" evidence="1">
    <location>
        <begin position="298"/>
        <end position="343"/>
    </location>
</feature>
<sequence length="343" mass="38049">MMDADISSQNITILSRALHCMGRIAGSVIIEVTSAGILWRVLNDSQSSYASLQLSASFFRRFDHGSYNSIKCRLPVRNLLWSLRPRMNAHVKDSNVSMRLDADGLSFEFSNVHGFEQKLYICSDDIPGSIYSHNCDKRSMPNALSASAKWLHKTLDAFHPLLKEITFQALPNELIIRSYVDDTAFDDPNILQTEVRLLADDFELYRVAESSSCASVITVKDLKSVLAFCESVSINMHMFFSVAGDPILLSSADLNDCSDQWVFNVAISTFASEDGLSNEENIVTPEVPATFLTNQTSVKQVRQVDKPSKSSSTASMSQTESEMSEDDVPGTPPPPQLKRVRSS</sequence>
<dbReference type="InterPro" id="IPR007268">
    <property type="entry name" value="Rad9/Ddc1"/>
</dbReference>
<dbReference type="Pfam" id="PF04139">
    <property type="entry name" value="Rad9"/>
    <property type="match status" value="1"/>
</dbReference>
<dbReference type="GO" id="GO:0006281">
    <property type="term" value="P:DNA repair"/>
    <property type="evidence" value="ECO:0007669"/>
    <property type="project" value="TreeGrafter"/>
</dbReference>
<dbReference type="PANTHER" id="PTHR15237">
    <property type="entry name" value="DNA REPAIR PROTEIN RAD9"/>
    <property type="match status" value="1"/>
</dbReference>
<evidence type="ECO:0000313" key="2">
    <source>
        <dbReference type="EMBL" id="CRZ05551.1"/>
    </source>
</evidence>
<dbReference type="GO" id="GO:0031573">
    <property type="term" value="P:mitotic intra-S DNA damage checkpoint signaling"/>
    <property type="evidence" value="ECO:0007669"/>
    <property type="project" value="TreeGrafter"/>
</dbReference>
<proteinExistence type="predicted"/>
<dbReference type="GO" id="GO:0030896">
    <property type="term" value="C:checkpoint clamp complex"/>
    <property type="evidence" value="ECO:0007669"/>
    <property type="project" value="InterPro"/>
</dbReference>
<dbReference type="Gene3D" id="3.70.10.10">
    <property type="match status" value="1"/>
</dbReference>
<dbReference type="PANTHER" id="PTHR15237:SF0">
    <property type="entry name" value="CELL CYCLE CHECKPOINT CONTROL PROTEIN"/>
    <property type="match status" value="1"/>
</dbReference>
<dbReference type="GO" id="GO:0000076">
    <property type="term" value="P:DNA replication checkpoint signaling"/>
    <property type="evidence" value="ECO:0007669"/>
    <property type="project" value="TreeGrafter"/>
</dbReference>
<dbReference type="EMBL" id="HACM01005109">
    <property type="protein sequence ID" value="CRZ05551.1"/>
    <property type="molecule type" value="Transcribed_RNA"/>
</dbReference>
<dbReference type="InterPro" id="IPR046938">
    <property type="entry name" value="DNA_clamp_sf"/>
</dbReference>
<protein>
    <recommendedName>
        <fullName evidence="3">Cell cycle checkpoint control protein RAD9A</fullName>
    </recommendedName>
</protein>